<evidence type="ECO:0000313" key="1">
    <source>
        <dbReference type="EMBL" id="KAH6948717.1"/>
    </source>
</evidence>
<protein>
    <submittedName>
        <fullName evidence="1">Uncharacterized protein</fullName>
    </submittedName>
</protein>
<organism evidence="1 2">
    <name type="scientific">Hyalomma asiaticum</name>
    <name type="common">Tick</name>
    <dbReference type="NCBI Taxonomy" id="266040"/>
    <lineage>
        <taxon>Eukaryota</taxon>
        <taxon>Metazoa</taxon>
        <taxon>Ecdysozoa</taxon>
        <taxon>Arthropoda</taxon>
        <taxon>Chelicerata</taxon>
        <taxon>Arachnida</taxon>
        <taxon>Acari</taxon>
        <taxon>Parasitiformes</taxon>
        <taxon>Ixodida</taxon>
        <taxon>Ixodoidea</taxon>
        <taxon>Ixodidae</taxon>
        <taxon>Hyalomminae</taxon>
        <taxon>Hyalomma</taxon>
    </lineage>
</organism>
<dbReference type="Proteomes" id="UP000821845">
    <property type="component" value="Chromosome 1"/>
</dbReference>
<reference evidence="1" key="1">
    <citation type="submission" date="2020-05" db="EMBL/GenBank/DDBJ databases">
        <title>Large-scale comparative analyses of tick genomes elucidate their genetic diversity and vector capacities.</title>
        <authorList>
            <person name="Jia N."/>
            <person name="Wang J."/>
            <person name="Shi W."/>
            <person name="Du L."/>
            <person name="Sun Y."/>
            <person name="Zhan W."/>
            <person name="Jiang J."/>
            <person name="Wang Q."/>
            <person name="Zhang B."/>
            <person name="Ji P."/>
            <person name="Sakyi L.B."/>
            <person name="Cui X."/>
            <person name="Yuan T."/>
            <person name="Jiang B."/>
            <person name="Yang W."/>
            <person name="Lam T.T.-Y."/>
            <person name="Chang Q."/>
            <person name="Ding S."/>
            <person name="Wang X."/>
            <person name="Zhu J."/>
            <person name="Ruan X."/>
            <person name="Zhao L."/>
            <person name="Wei J."/>
            <person name="Que T."/>
            <person name="Du C."/>
            <person name="Cheng J."/>
            <person name="Dai P."/>
            <person name="Han X."/>
            <person name="Huang E."/>
            <person name="Gao Y."/>
            <person name="Liu J."/>
            <person name="Shao H."/>
            <person name="Ye R."/>
            <person name="Li L."/>
            <person name="Wei W."/>
            <person name="Wang X."/>
            <person name="Wang C."/>
            <person name="Yang T."/>
            <person name="Huo Q."/>
            <person name="Li W."/>
            <person name="Guo W."/>
            <person name="Chen H."/>
            <person name="Zhou L."/>
            <person name="Ni X."/>
            <person name="Tian J."/>
            <person name="Zhou Y."/>
            <person name="Sheng Y."/>
            <person name="Liu T."/>
            <person name="Pan Y."/>
            <person name="Xia L."/>
            <person name="Li J."/>
            <person name="Zhao F."/>
            <person name="Cao W."/>
        </authorList>
    </citation>
    <scope>NUCLEOTIDE SEQUENCE</scope>
    <source>
        <strain evidence="1">Hyas-2018</strain>
    </source>
</reference>
<comment type="caution">
    <text evidence="1">The sequence shown here is derived from an EMBL/GenBank/DDBJ whole genome shotgun (WGS) entry which is preliminary data.</text>
</comment>
<accession>A0ACB7TQV3</accession>
<keyword evidence="2" id="KW-1185">Reference proteome</keyword>
<dbReference type="EMBL" id="CM023481">
    <property type="protein sequence ID" value="KAH6948717.1"/>
    <property type="molecule type" value="Genomic_DNA"/>
</dbReference>
<proteinExistence type="predicted"/>
<gene>
    <name evidence="1" type="ORF">HPB50_026018</name>
</gene>
<sequence>MPIYDSGYGSCTTEYSLFRAPKEIDGLKRWAGSIKRREKEFNRASFVCEKHFESRFNERSFKTVVKTGVLISTTCVGSALLPPTNASCPGHHKAGTPAVFSPSWGLPGSHTSGSSASLAPPGPSGTTGERIRDRHKSRSTPT</sequence>
<name>A0ACB7TQV3_HYAAI</name>
<evidence type="ECO:0000313" key="2">
    <source>
        <dbReference type="Proteomes" id="UP000821845"/>
    </source>
</evidence>